<evidence type="ECO:0000256" key="1">
    <source>
        <dbReference type="SAM" id="MobiDB-lite"/>
    </source>
</evidence>
<reference evidence="3" key="1">
    <citation type="journal article" date="2021" name="Nat. Commun.">
        <title>Genetic determinants of endophytism in the Arabidopsis root mycobiome.</title>
        <authorList>
            <person name="Mesny F."/>
            <person name="Miyauchi S."/>
            <person name="Thiergart T."/>
            <person name="Pickel B."/>
            <person name="Atanasova L."/>
            <person name="Karlsson M."/>
            <person name="Huettel B."/>
            <person name="Barry K.W."/>
            <person name="Haridas S."/>
            <person name="Chen C."/>
            <person name="Bauer D."/>
            <person name="Andreopoulos W."/>
            <person name="Pangilinan J."/>
            <person name="LaButti K."/>
            <person name="Riley R."/>
            <person name="Lipzen A."/>
            <person name="Clum A."/>
            <person name="Drula E."/>
            <person name="Henrissat B."/>
            <person name="Kohler A."/>
            <person name="Grigoriev I.V."/>
            <person name="Martin F.M."/>
            <person name="Hacquard S."/>
        </authorList>
    </citation>
    <scope>NUCLEOTIDE SEQUENCE</scope>
    <source>
        <strain evidence="3">MPI-SDFR-AT-0120</strain>
    </source>
</reference>
<dbReference type="Proteomes" id="UP000813461">
    <property type="component" value="Unassembled WGS sequence"/>
</dbReference>
<feature type="transmembrane region" description="Helical" evidence="2">
    <location>
        <begin position="81"/>
        <end position="100"/>
    </location>
</feature>
<feature type="transmembrane region" description="Helical" evidence="2">
    <location>
        <begin position="48"/>
        <end position="69"/>
    </location>
</feature>
<keyword evidence="2" id="KW-0812">Transmembrane</keyword>
<feature type="transmembrane region" description="Helical" evidence="2">
    <location>
        <begin position="132"/>
        <end position="154"/>
    </location>
</feature>
<keyword evidence="4" id="KW-1185">Reference proteome</keyword>
<dbReference type="OrthoDB" id="5239553at2759"/>
<keyword evidence="2" id="KW-1133">Transmembrane helix</keyword>
<name>A0A8K0R0H1_9PLEO</name>
<protein>
    <submittedName>
        <fullName evidence="3">Uncharacterized protein</fullName>
    </submittedName>
</protein>
<feature type="region of interest" description="Disordered" evidence="1">
    <location>
        <begin position="163"/>
        <end position="193"/>
    </location>
</feature>
<feature type="transmembrane region" description="Helical" evidence="2">
    <location>
        <begin position="17"/>
        <end position="36"/>
    </location>
</feature>
<proteinExistence type="predicted"/>
<dbReference type="EMBL" id="JAGMVJ010000014">
    <property type="protein sequence ID" value="KAH7082024.1"/>
    <property type="molecule type" value="Genomic_DNA"/>
</dbReference>
<comment type="caution">
    <text evidence="3">The sequence shown here is derived from an EMBL/GenBank/DDBJ whole genome shotgun (WGS) entry which is preliminary data.</text>
</comment>
<keyword evidence="2" id="KW-0472">Membrane</keyword>
<feature type="compositionally biased region" description="Polar residues" evidence="1">
    <location>
        <begin position="181"/>
        <end position="193"/>
    </location>
</feature>
<organism evidence="3 4">
    <name type="scientific">Paraphoma chrysanthemicola</name>
    <dbReference type="NCBI Taxonomy" id="798071"/>
    <lineage>
        <taxon>Eukaryota</taxon>
        <taxon>Fungi</taxon>
        <taxon>Dikarya</taxon>
        <taxon>Ascomycota</taxon>
        <taxon>Pezizomycotina</taxon>
        <taxon>Dothideomycetes</taxon>
        <taxon>Pleosporomycetidae</taxon>
        <taxon>Pleosporales</taxon>
        <taxon>Pleosporineae</taxon>
        <taxon>Phaeosphaeriaceae</taxon>
        <taxon>Paraphoma</taxon>
    </lineage>
</organism>
<evidence type="ECO:0000313" key="3">
    <source>
        <dbReference type="EMBL" id="KAH7082024.1"/>
    </source>
</evidence>
<sequence length="193" mass="21999">MTTSETRPLWQQTLRGFGIFQALAALPTMVILGFFAYNQLFYPWEDYYYFFTSSITALMAAGIIFIVYVQRKAVVTSYQTLLFEGLKSILATGLWFWLIIDSAFGPWRWEHHDHVPDSHASPEEVAKRVKRAALASLLLFVFFYPPFVYAYILWRTQSAHGDMSGSNSGAEEEEPTESAPLLSQQGARTFGRT</sequence>
<dbReference type="AlphaFoldDB" id="A0A8K0R0H1"/>
<gene>
    <name evidence="3" type="ORF">FB567DRAFT_605233</name>
</gene>
<evidence type="ECO:0000256" key="2">
    <source>
        <dbReference type="SAM" id="Phobius"/>
    </source>
</evidence>
<evidence type="ECO:0000313" key="4">
    <source>
        <dbReference type="Proteomes" id="UP000813461"/>
    </source>
</evidence>
<accession>A0A8K0R0H1</accession>